<feature type="compositionally biased region" description="Low complexity" evidence="2">
    <location>
        <begin position="315"/>
        <end position="330"/>
    </location>
</feature>
<evidence type="ECO:0000313" key="5">
    <source>
        <dbReference type="Proteomes" id="UP000028999"/>
    </source>
</evidence>
<dbReference type="InterPro" id="IPR044274">
    <property type="entry name" value="RFI2"/>
</dbReference>
<dbReference type="GO" id="GO:0008270">
    <property type="term" value="F:zinc ion binding"/>
    <property type="evidence" value="ECO:0007669"/>
    <property type="project" value="UniProtKB-KW"/>
</dbReference>
<evidence type="ECO:0000313" key="4">
    <source>
        <dbReference type="EMBL" id="CDY18820.1"/>
    </source>
</evidence>
<dbReference type="SUPFAM" id="SSF57850">
    <property type="entry name" value="RING/U-box"/>
    <property type="match status" value="1"/>
</dbReference>
<feature type="compositionally biased region" description="Low complexity" evidence="2">
    <location>
        <begin position="350"/>
        <end position="365"/>
    </location>
</feature>
<evidence type="ECO:0000256" key="2">
    <source>
        <dbReference type="SAM" id="MobiDB-lite"/>
    </source>
</evidence>
<feature type="compositionally biased region" description="Low complexity" evidence="2">
    <location>
        <begin position="187"/>
        <end position="199"/>
    </location>
</feature>
<dbReference type="PROSITE" id="PS50089">
    <property type="entry name" value="ZF_RING_2"/>
    <property type="match status" value="1"/>
</dbReference>
<accession>A0A078FWL1</accession>
<dbReference type="InterPro" id="IPR013083">
    <property type="entry name" value="Znf_RING/FYVE/PHD"/>
</dbReference>
<feature type="domain" description="RING-type" evidence="3">
    <location>
        <begin position="39"/>
        <end position="84"/>
    </location>
</feature>
<gene>
    <name evidence="4" type="primary">BnaAnng02850D</name>
    <name evidence="4" type="ORF">GSBRNA2T00005987001</name>
</gene>
<protein>
    <submittedName>
        <fullName evidence="4">BnaAnng02850D protein</fullName>
    </submittedName>
</protein>
<keyword evidence="1" id="KW-0863">Zinc-finger</keyword>
<evidence type="ECO:0000256" key="1">
    <source>
        <dbReference type="PROSITE-ProRule" id="PRU00175"/>
    </source>
</evidence>
<dbReference type="GO" id="GO:0005634">
    <property type="term" value="C:nucleus"/>
    <property type="evidence" value="ECO:0000318"/>
    <property type="project" value="GO_Central"/>
</dbReference>
<dbReference type="PaxDb" id="3708-A0A078FWL1"/>
<feature type="region of interest" description="Disordered" evidence="2">
    <location>
        <begin position="187"/>
        <end position="367"/>
    </location>
</feature>
<keyword evidence="5" id="KW-1185">Reference proteome</keyword>
<dbReference type="Gene3D" id="3.30.40.10">
    <property type="entry name" value="Zinc/RING finger domain, C3HC4 (zinc finger)"/>
    <property type="match status" value="1"/>
</dbReference>
<sequence length="420" mass="45209">MGLGNNATKFDFDANDLAADDSSDGDSIDEVNAFGSVLCSICIETVTKEGDRAWAKLHCGHEFHLDCIGSAFNTKGVMQCPNCRKVEKGQWLYANGCRSNPEFSAEEWVHEEDIYDIGTYSELAFGVHWCPFGSSARLPSFEDGEFSPSSYQELLGQQGYFTEPAAPTAGHPCPYVTYFGPVHSSSSSSGGSDTSSFPSHWNTSGSSEVPPPYGFPVDPHFHGWDYHSPPPPPPQHFSAASGAHVGSPTHPTPPPAAARTSRANGSDVIRPRPPHFIRPSYHGHSSGGRAGSSVASIPRSPPFPGSNVRTRDRMQALQAYHQQSSAQSHQPDSPIVSHGPVFSSGRRPSRASLMGGSTSSSSDQAGGSGFIRFNIWEREPYMQLQPAYPVNQMDREPPSLWTFNEGSGSLHQRHGAGGSS</sequence>
<dbReference type="OrthoDB" id="8062037at2759"/>
<organism evidence="4 5">
    <name type="scientific">Brassica napus</name>
    <name type="common">Rape</name>
    <dbReference type="NCBI Taxonomy" id="3708"/>
    <lineage>
        <taxon>Eukaryota</taxon>
        <taxon>Viridiplantae</taxon>
        <taxon>Streptophyta</taxon>
        <taxon>Embryophyta</taxon>
        <taxon>Tracheophyta</taxon>
        <taxon>Spermatophyta</taxon>
        <taxon>Magnoliopsida</taxon>
        <taxon>eudicotyledons</taxon>
        <taxon>Gunneridae</taxon>
        <taxon>Pentapetalae</taxon>
        <taxon>rosids</taxon>
        <taxon>malvids</taxon>
        <taxon>Brassicales</taxon>
        <taxon>Brassicaceae</taxon>
        <taxon>Brassiceae</taxon>
        <taxon>Brassica</taxon>
    </lineage>
</organism>
<evidence type="ECO:0000259" key="3">
    <source>
        <dbReference type="PROSITE" id="PS50089"/>
    </source>
</evidence>
<dbReference type="GO" id="GO:0004842">
    <property type="term" value="F:ubiquitin-protein transferase activity"/>
    <property type="evidence" value="ECO:0000318"/>
    <property type="project" value="GO_Central"/>
</dbReference>
<dbReference type="PANTHER" id="PTHR46798">
    <property type="entry name" value="OS09G0511500 PROTEIN"/>
    <property type="match status" value="1"/>
</dbReference>
<dbReference type="SMART" id="SM00184">
    <property type="entry name" value="RING"/>
    <property type="match status" value="1"/>
</dbReference>
<feature type="region of interest" description="Disordered" evidence="2">
    <location>
        <begin position="399"/>
        <end position="420"/>
    </location>
</feature>
<dbReference type="OMA" id="EWVHEED"/>
<proteinExistence type="predicted"/>
<reference evidence="4 5" key="1">
    <citation type="journal article" date="2014" name="Science">
        <title>Plant genetics. Early allopolyploid evolution in the post-Neolithic Brassica napus oilseed genome.</title>
        <authorList>
            <person name="Chalhoub B."/>
            <person name="Denoeud F."/>
            <person name="Liu S."/>
            <person name="Parkin I.A."/>
            <person name="Tang H."/>
            <person name="Wang X."/>
            <person name="Chiquet J."/>
            <person name="Belcram H."/>
            <person name="Tong C."/>
            <person name="Samans B."/>
            <person name="Correa M."/>
            <person name="Da Silva C."/>
            <person name="Just J."/>
            <person name="Falentin C."/>
            <person name="Koh C.S."/>
            <person name="Le Clainche I."/>
            <person name="Bernard M."/>
            <person name="Bento P."/>
            <person name="Noel B."/>
            <person name="Labadie K."/>
            <person name="Alberti A."/>
            <person name="Charles M."/>
            <person name="Arnaud D."/>
            <person name="Guo H."/>
            <person name="Daviaud C."/>
            <person name="Alamery S."/>
            <person name="Jabbari K."/>
            <person name="Zhao M."/>
            <person name="Edger P.P."/>
            <person name="Chelaifa H."/>
            <person name="Tack D."/>
            <person name="Lassalle G."/>
            <person name="Mestiri I."/>
            <person name="Schnel N."/>
            <person name="Le Paslier M.C."/>
            <person name="Fan G."/>
            <person name="Renault V."/>
            <person name="Bayer P.E."/>
            <person name="Golicz A.A."/>
            <person name="Manoli S."/>
            <person name="Lee T.H."/>
            <person name="Thi V.H."/>
            <person name="Chalabi S."/>
            <person name="Hu Q."/>
            <person name="Fan C."/>
            <person name="Tollenaere R."/>
            <person name="Lu Y."/>
            <person name="Battail C."/>
            <person name="Shen J."/>
            <person name="Sidebottom C.H."/>
            <person name="Wang X."/>
            <person name="Canaguier A."/>
            <person name="Chauveau A."/>
            <person name="Berard A."/>
            <person name="Deniot G."/>
            <person name="Guan M."/>
            <person name="Liu Z."/>
            <person name="Sun F."/>
            <person name="Lim Y.P."/>
            <person name="Lyons E."/>
            <person name="Town C.D."/>
            <person name="Bancroft I."/>
            <person name="Wang X."/>
            <person name="Meng J."/>
            <person name="Ma J."/>
            <person name="Pires J.C."/>
            <person name="King G.J."/>
            <person name="Brunel D."/>
            <person name="Delourme R."/>
            <person name="Renard M."/>
            <person name="Aury J.M."/>
            <person name="Adams K.L."/>
            <person name="Batley J."/>
            <person name="Snowdon R.J."/>
            <person name="Tost J."/>
            <person name="Edwards D."/>
            <person name="Zhou Y."/>
            <person name="Hua W."/>
            <person name="Sharpe A.G."/>
            <person name="Paterson A.H."/>
            <person name="Guan C."/>
            <person name="Wincker P."/>
        </authorList>
    </citation>
    <scope>NUCLEOTIDE SEQUENCE [LARGE SCALE GENOMIC DNA]</scope>
    <source>
        <strain evidence="5">cv. Darmor-bzh</strain>
    </source>
</reference>
<dbReference type="Proteomes" id="UP000028999">
    <property type="component" value="Unassembled WGS sequence"/>
</dbReference>
<keyword evidence="1" id="KW-0862">Zinc</keyword>
<dbReference type="AlphaFoldDB" id="A0A078FWL1"/>
<dbReference type="EMBL" id="LK032089">
    <property type="protein sequence ID" value="CDY18820.1"/>
    <property type="molecule type" value="Genomic_DNA"/>
</dbReference>
<dbReference type="Gramene" id="CDY18820">
    <property type="protein sequence ID" value="CDY18820"/>
    <property type="gene ID" value="GSBRNA2T00005987001"/>
</dbReference>
<dbReference type="InterPro" id="IPR001841">
    <property type="entry name" value="Znf_RING"/>
</dbReference>
<name>A0A078FWL1_BRANA</name>
<keyword evidence="1" id="KW-0479">Metal-binding</keyword>
<feature type="compositionally biased region" description="Polar residues" evidence="2">
    <location>
        <begin position="401"/>
        <end position="410"/>
    </location>
</feature>
<dbReference type="Pfam" id="PF13639">
    <property type="entry name" value="zf-RING_2"/>
    <property type="match status" value="1"/>
</dbReference>
<dbReference type="PANTHER" id="PTHR46798:SF12">
    <property type="entry name" value="RING-TYPE DOMAIN-CONTAINING PROTEIN"/>
    <property type="match status" value="1"/>
</dbReference>
<dbReference type="STRING" id="3708.A0A078FWL1"/>